<feature type="non-terminal residue" evidence="1">
    <location>
        <position position="1"/>
    </location>
</feature>
<reference evidence="1 2" key="1">
    <citation type="journal article" date="2018" name="MBio">
        <title>Comparative Genomics Reveals the Core Gene Toolbox for the Fungus-Insect Symbiosis.</title>
        <authorList>
            <person name="Wang Y."/>
            <person name="Stata M."/>
            <person name="Wang W."/>
            <person name="Stajich J.E."/>
            <person name="White M.M."/>
            <person name="Moncalvo J.M."/>
        </authorList>
    </citation>
    <scope>NUCLEOTIDE SEQUENCE [LARGE SCALE GENOMIC DNA]</scope>
    <source>
        <strain evidence="1 2">SC-DP-2</strain>
    </source>
</reference>
<organism evidence="1 2">
    <name type="scientific">Smittium megazygosporum</name>
    <dbReference type="NCBI Taxonomy" id="133381"/>
    <lineage>
        <taxon>Eukaryota</taxon>
        <taxon>Fungi</taxon>
        <taxon>Fungi incertae sedis</taxon>
        <taxon>Zoopagomycota</taxon>
        <taxon>Kickxellomycotina</taxon>
        <taxon>Harpellomycetes</taxon>
        <taxon>Harpellales</taxon>
        <taxon>Legeriomycetaceae</taxon>
        <taxon>Smittium</taxon>
    </lineage>
</organism>
<accession>A0A2T9Y796</accession>
<feature type="non-terminal residue" evidence="1">
    <location>
        <position position="79"/>
    </location>
</feature>
<proteinExistence type="predicted"/>
<keyword evidence="2" id="KW-1185">Reference proteome</keyword>
<evidence type="ECO:0000313" key="1">
    <source>
        <dbReference type="EMBL" id="PVU88203.1"/>
    </source>
</evidence>
<dbReference type="Proteomes" id="UP000245609">
    <property type="component" value="Unassembled WGS sequence"/>
</dbReference>
<name>A0A2T9Y796_9FUNG</name>
<sequence>LMTSNMQGKEKKTMALGQNYIYLIPQNNTDLAIITIICFPVPKNIQKLYNMFLKYSISKRTMLFCPALLSKKYSVQTIQ</sequence>
<comment type="caution">
    <text evidence="1">The sequence shown here is derived from an EMBL/GenBank/DDBJ whole genome shotgun (WGS) entry which is preliminary data.</text>
</comment>
<protein>
    <submittedName>
        <fullName evidence="1">Uncharacterized protein</fullName>
    </submittedName>
</protein>
<evidence type="ECO:0000313" key="2">
    <source>
        <dbReference type="Proteomes" id="UP000245609"/>
    </source>
</evidence>
<gene>
    <name evidence="1" type="ORF">BB560_006389</name>
</gene>
<dbReference type="EMBL" id="MBFS01003180">
    <property type="protein sequence ID" value="PVU88203.1"/>
    <property type="molecule type" value="Genomic_DNA"/>
</dbReference>
<dbReference type="AlphaFoldDB" id="A0A2T9Y796"/>